<sequence length="81" mass="9098">MRLCELEDKEVINACNCKKLGYVVDLIIDECQGSIEAIVIPKPGKFCGIFSDGGEYVIPFRCVKKIGPDIILVEIHEEREN</sequence>
<reference evidence="2" key="2">
    <citation type="submission" date="2021-04" db="EMBL/GenBank/DDBJ databases">
        <authorList>
            <person name="Gilroy R."/>
        </authorList>
    </citation>
    <scope>NUCLEOTIDE SEQUENCE</scope>
    <source>
        <strain evidence="2">ChiSxjej1B13-11762</strain>
    </source>
</reference>
<dbReference type="Proteomes" id="UP000824263">
    <property type="component" value="Unassembled WGS sequence"/>
</dbReference>
<dbReference type="InterPro" id="IPR011033">
    <property type="entry name" value="PRC_barrel-like_sf"/>
</dbReference>
<evidence type="ECO:0000313" key="3">
    <source>
        <dbReference type="Proteomes" id="UP000824263"/>
    </source>
</evidence>
<dbReference type="PANTHER" id="PTHR40061:SF1">
    <property type="entry name" value="SPORULATION PROTEIN YLMC-RELATED"/>
    <property type="match status" value="1"/>
</dbReference>
<dbReference type="Pfam" id="PF05239">
    <property type="entry name" value="PRC"/>
    <property type="match status" value="1"/>
</dbReference>
<dbReference type="SUPFAM" id="SSF50346">
    <property type="entry name" value="PRC-barrel domain"/>
    <property type="match status" value="1"/>
</dbReference>
<dbReference type="InterPro" id="IPR027275">
    <property type="entry name" value="PRC-brl_dom"/>
</dbReference>
<reference evidence="2" key="1">
    <citation type="journal article" date="2021" name="PeerJ">
        <title>Extensive microbial diversity within the chicken gut microbiome revealed by metagenomics and culture.</title>
        <authorList>
            <person name="Gilroy R."/>
            <person name="Ravi A."/>
            <person name="Getino M."/>
            <person name="Pursley I."/>
            <person name="Horton D.L."/>
            <person name="Alikhan N.F."/>
            <person name="Baker D."/>
            <person name="Gharbi K."/>
            <person name="Hall N."/>
            <person name="Watson M."/>
            <person name="Adriaenssens E.M."/>
            <person name="Foster-Nyarko E."/>
            <person name="Jarju S."/>
            <person name="Secka A."/>
            <person name="Antonio M."/>
            <person name="Oren A."/>
            <person name="Chaudhuri R.R."/>
            <person name="La Ragione R."/>
            <person name="Hildebrand F."/>
            <person name="Pallen M.J."/>
        </authorList>
    </citation>
    <scope>NUCLEOTIDE SEQUENCE</scope>
    <source>
        <strain evidence="2">ChiSxjej1B13-11762</strain>
    </source>
</reference>
<dbReference type="EMBL" id="DXGF01000069">
    <property type="protein sequence ID" value="HIW83429.1"/>
    <property type="molecule type" value="Genomic_DNA"/>
</dbReference>
<dbReference type="AlphaFoldDB" id="A0A9D1UD35"/>
<evidence type="ECO:0000259" key="1">
    <source>
        <dbReference type="Pfam" id="PF05239"/>
    </source>
</evidence>
<dbReference type="NCBIfam" id="TIGR02888">
    <property type="entry name" value="spore_YlmC_YmxH"/>
    <property type="match status" value="1"/>
</dbReference>
<proteinExistence type="predicted"/>
<accession>A0A9D1UD35</accession>
<gene>
    <name evidence="2" type="ORF">H9873_03800</name>
</gene>
<dbReference type="Gene3D" id="2.30.30.240">
    <property type="entry name" value="PRC-barrel domain"/>
    <property type="match status" value="1"/>
</dbReference>
<evidence type="ECO:0000313" key="2">
    <source>
        <dbReference type="EMBL" id="HIW83429.1"/>
    </source>
</evidence>
<protein>
    <submittedName>
        <fullName evidence="2">YlmC/YmxH family sporulation protein</fullName>
    </submittedName>
</protein>
<dbReference type="PANTHER" id="PTHR40061">
    <property type="entry name" value="SPORULATION PROTEIN YLMC-RELATED"/>
    <property type="match status" value="1"/>
</dbReference>
<organism evidence="2 3">
    <name type="scientific">Candidatus Dorea gallistercoris</name>
    <dbReference type="NCBI Taxonomy" id="2838542"/>
    <lineage>
        <taxon>Bacteria</taxon>
        <taxon>Bacillati</taxon>
        <taxon>Bacillota</taxon>
        <taxon>Clostridia</taxon>
        <taxon>Lachnospirales</taxon>
        <taxon>Lachnospiraceae</taxon>
        <taxon>Dorea</taxon>
    </lineage>
</organism>
<comment type="caution">
    <text evidence="2">The sequence shown here is derived from an EMBL/GenBank/DDBJ whole genome shotgun (WGS) entry which is preliminary data.</text>
</comment>
<name>A0A9D1UD35_9FIRM</name>
<dbReference type="InterPro" id="IPR014238">
    <property type="entry name" value="Spore_YlmC/YmxH"/>
</dbReference>
<feature type="domain" description="PRC-barrel" evidence="1">
    <location>
        <begin position="2"/>
        <end position="78"/>
    </location>
</feature>